<keyword evidence="1 2" id="KW-0129">CBS domain</keyword>
<protein>
    <submittedName>
        <fullName evidence="4">CBS domain-containing protein</fullName>
    </submittedName>
</protein>
<dbReference type="InterPro" id="IPR051257">
    <property type="entry name" value="Diverse_CBS-Domain"/>
</dbReference>
<feature type="domain" description="CBS" evidence="3">
    <location>
        <begin position="80"/>
        <end position="136"/>
    </location>
</feature>
<accession>A0ABT2PKT7</accession>
<gene>
    <name evidence="4" type="ORF">N0K08_03695</name>
</gene>
<dbReference type="SUPFAM" id="SSF54631">
    <property type="entry name" value="CBS-domain pair"/>
    <property type="match status" value="1"/>
</dbReference>
<name>A0ABT2PKT7_9BURK</name>
<proteinExistence type="predicted"/>
<dbReference type="EMBL" id="JAODYH010000003">
    <property type="protein sequence ID" value="MCT9809723.1"/>
    <property type="molecule type" value="Genomic_DNA"/>
</dbReference>
<dbReference type="RefSeq" id="WP_261498682.1">
    <property type="nucleotide sequence ID" value="NZ_JAODYH010000003.1"/>
</dbReference>
<dbReference type="InterPro" id="IPR000644">
    <property type="entry name" value="CBS_dom"/>
</dbReference>
<dbReference type="Gene3D" id="3.10.580.10">
    <property type="entry name" value="CBS-domain"/>
    <property type="match status" value="1"/>
</dbReference>
<evidence type="ECO:0000259" key="3">
    <source>
        <dbReference type="PROSITE" id="PS51371"/>
    </source>
</evidence>
<evidence type="ECO:0000256" key="2">
    <source>
        <dbReference type="PROSITE-ProRule" id="PRU00703"/>
    </source>
</evidence>
<dbReference type="PROSITE" id="PS51371">
    <property type="entry name" value="CBS"/>
    <property type="match status" value="2"/>
</dbReference>
<evidence type="ECO:0000256" key="1">
    <source>
        <dbReference type="ARBA" id="ARBA00023122"/>
    </source>
</evidence>
<dbReference type="PANTHER" id="PTHR43080">
    <property type="entry name" value="CBS DOMAIN-CONTAINING PROTEIN CBSX3, MITOCHONDRIAL"/>
    <property type="match status" value="1"/>
</dbReference>
<sequence length="150" mass="16632">MTTVADILRAKGSAEVHHVGPEDSMLEALQRMAEYRIGALMVLEGDRSSRIAGIVTERDYARKIVLQGRNSATTPVREVMTAAVHCVDMAQTCEECMALMTRERIRHLPVLDDQKMLAGIVSIGDLVKAIISEQQFTIEQLEHYISGKHG</sequence>
<dbReference type="InterPro" id="IPR044725">
    <property type="entry name" value="CBSX3_CBS_dom"/>
</dbReference>
<comment type="caution">
    <text evidence="4">The sequence shown here is derived from an EMBL/GenBank/DDBJ whole genome shotgun (WGS) entry which is preliminary data.</text>
</comment>
<keyword evidence="5" id="KW-1185">Reference proteome</keyword>
<evidence type="ECO:0000313" key="5">
    <source>
        <dbReference type="Proteomes" id="UP001525968"/>
    </source>
</evidence>
<dbReference type="SMART" id="SM00116">
    <property type="entry name" value="CBS"/>
    <property type="match status" value="2"/>
</dbReference>
<dbReference type="PANTHER" id="PTHR43080:SF2">
    <property type="entry name" value="CBS DOMAIN-CONTAINING PROTEIN"/>
    <property type="match status" value="1"/>
</dbReference>
<dbReference type="InterPro" id="IPR046342">
    <property type="entry name" value="CBS_dom_sf"/>
</dbReference>
<feature type="domain" description="CBS" evidence="3">
    <location>
        <begin position="1"/>
        <end position="71"/>
    </location>
</feature>
<evidence type="ECO:0000313" key="4">
    <source>
        <dbReference type="EMBL" id="MCT9809723.1"/>
    </source>
</evidence>
<dbReference type="Pfam" id="PF00571">
    <property type="entry name" value="CBS"/>
    <property type="match status" value="2"/>
</dbReference>
<dbReference type="Proteomes" id="UP001525968">
    <property type="component" value="Unassembled WGS sequence"/>
</dbReference>
<reference evidence="4 5" key="1">
    <citation type="submission" date="2022-09" db="EMBL/GenBank/DDBJ databases">
        <title>Draft genome of isolate Be4.</title>
        <authorList>
            <person name="Sanchez-Castro I."/>
            <person name="Martinez-Rodriguez P."/>
            <person name="Descostes M."/>
            <person name="Merroun M."/>
        </authorList>
    </citation>
    <scope>NUCLEOTIDE SEQUENCE [LARGE SCALE GENOMIC DNA]</scope>
    <source>
        <strain evidence="4 5">Be4</strain>
    </source>
</reference>
<dbReference type="CDD" id="cd04623">
    <property type="entry name" value="CBS_pair_bac_euk"/>
    <property type="match status" value="1"/>
</dbReference>
<organism evidence="4 5">
    <name type="scientific">Acidovorax bellezanensis</name>
    <dbReference type="NCBI Taxonomy" id="2976702"/>
    <lineage>
        <taxon>Bacteria</taxon>
        <taxon>Pseudomonadati</taxon>
        <taxon>Pseudomonadota</taxon>
        <taxon>Betaproteobacteria</taxon>
        <taxon>Burkholderiales</taxon>
        <taxon>Comamonadaceae</taxon>
        <taxon>Acidovorax</taxon>
    </lineage>
</organism>